<proteinExistence type="predicted"/>
<sequence length="284" mass="31287">MRRYWILLLACAILAVALESTAKANGTHATHTAYNGKLFIAYSSSPNPTPLAIDKRTITWLKHPTQPKQKIALVPIGYHTKPAVVRLSSDLAITIQQAPYKQESIKVLDSSKIHPSKKEQKRIAKEREEVLAIYKHNRKATYWTKPFAYPVKRVTITSPFGGARVFNGEVHSFHSGTDFRAPQGTPIYAVNDGVVVLAKDRFISGKSVVIDHGNGIYTTYFHNSKLLVRAGKFVRKGEKIALSGATGRVSGAHLHFGVVCNGVQIDPLDFIKQINALFGVSSSI</sequence>
<dbReference type="InterPro" id="IPR016047">
    <property type="entry name" value="M23ase_b-sheet_dom"/>
</dbReference>
<dbReference type="PANTHER" id="PTHR21666:SF270">
    <property type="entry name" value="MUREIN HYDROLASE ACTIVATOR ENVC"/>
    <property type="match status" value="1"/>
</dbReference>
<dbReference type="OrthoDB" id="9815245at2"/>
<keyword evidence="3" id="KW-0031">Aminopeptidase</keyword>
<evidence type="ECO:0000259" key="2">
    <source>
        <dbReference type="Pfam" id="PF01551"/>
    </source>
</evidence>
<keyword evidence="3" id="KW-0645">Protease</keyword>
<keyword evidence="1" id="KW-0732">Signal</keyword>
<feature type="chain" id="PRO_5016564767" evidence="1">
    <location>
        <begin position="25"/>
        <end position="284"/>
    </location>
</feature>
<evidence type="ECO:0000313" key="3">
    <source>
        <dbReference type="EMBL" id="STO97638.1"/>
    </source>
</evidence>
<accession>A0A377J5J3</accession>
<evidence type="ECO:0000313" key="4">
    <source>
        <dbReference type="Proteomes" id="UP000254841"/>
    </source>
</evidence>
<dbReference type="PANTHER" id="PTHR21666">
    <property type="entry name" value="PEPTIDASE-RELATED"/>
    <property type="match status" value="1"/>
</dbReference>
<evidence type="ECO:0000256" key="1">
    <source>
        <dbReference type="SAM" id="SignalP"/>
    </source>
</evidence>
<dbReference type="AlphaFoldDB" id="A0A377J5J3"/>
<protein>
    <submittedName>
        <fullName evidence="3">M23/M37 family peptidase</fullName>
        <ecNumber evidence="3">3.4.11.-</ecNumber>
        <ecNumber evidence="3">3.4.24.75</ecNumber>
    </submittedName>
</protein>
<dbReference type="EMBL" id="UGHV01000001">
    <property type="protein sequence ID" value="STO97638.1"/>
    <property type="molecule type" value="Genomic_DNA"/>
</dbReference>
<dbReference type="RefSeq" id="WP_115011860.1">
    <property type="nucleotide sequence ID" value="NZ_UGHV01000001.1"/>
</dbReference>
<dbReference type="SUPFAM" id="SSF51261">
    <property type="entry name" value="Duplicated hybrid motif"/>
    <property type="match status" value="1"/>
</dbReference>
<dbReference type="InterPro" id="IPR011055">
    <property type="entry name" value="Dup_hybrid_motif"/>
</dbReference>
<keyword evidence="3" id="KW-0378">Hydrolase</keyword>
<name>A0A377J5J3_9HELI</name>
<dbReference type="GO" id="GO:0004222">
    <property type="term" value="F:metalloendopeptidase activity"/>
    <property type="evidence" value="ECO:0007669"/>
    <property type="project" value="TreeGrafter"/>
</dbReference>
<feature type="domain" description="M23ase beta-sheet core" evidence="2">
    <location>
        <begin position="173"/>
        <end position="267"/>
    </location>
</feature>
<dbReference type="Proteomes" id="UP000254841">
    <property type="component" value="Unassembled WGS sequence"/>
</dbReference>
<dbReference type="EC" id="3.4.11.-" evidence="3"/>
<reference evidence="3 4" key="1">
    <citation type="submission" date="2018-06" db="EMBL/GenBank/DDBJ databases">
        <authorList>
            <consortium name="Pathogen Informatics"/>
            <person name="Doyle S."/>
        </authorList>
    </citation>
    <scope>NUCLEOTIDE SEQUENCE [LARGE SCALE GENOMIC DNA]</scope>
    <source>
        <strain evidence="3 4">NCTC12410</strain>
    </source>
</reference>
<gene>
    <name evidence="3" type="primary">lytM</name>
    <name evidence="3" type="ORF">NCTC12410_01473</name>
</gene>
<dbReference type="GO" id="GO:0004177">
    <property type="term" value="F:aminopeptidase activity"/>
    <property type="evidence" value="ECO:0007669"/>
    <property type="project" value="UniProtKB-KW"/>
</dbReference>
<dbReference type="Gene3D" id="2.70.70.10">
    <property type="entry name" value="Glucose Permease (Domain IIA)"/>
    <property type="match status" value="1"/>
</dbReference>
<organism evidence="3 4">
    <name type="scientific">Helicobacter canis</name>
    <dbReference type="NCBI Taxonomy" id="29419"/>
    <lineage>
        <taxon>Bacteria</taxon>
        <taxon>Pseudomonadati</taxon>
        <taxon>Campylobacterota</taxon>
        <taxon>Epsilonproteobacteria</taxon>
        <taxon>Campylobacterales</taxon>
        <taxon>Helicobacteraceae</taxon>
        <taxon>Helicobacter</taxon>
    </lineage>
</organism>
<dbReference type="EC" id="3.4.24.75" evidence="3"/>
<feature type="signal peptide" evidence="1">
    <location>
        <begin position="1"/>
        <end position="24"/>
    </location>
</feature>
<dbReference type="CDD" id="cd12797">
    <property type="entry name" value="M23_peptidase"/>
    <property type="match status" value="1"/>
</dbReference>
<dbReference type="InterPro" id="IPR050570">
    <property type="entry name" value="Cell_wall_metabolism_enzyme"/>
</dbReference>
<dbReference type="Pfam" id="PF01551">
    <property type="entry name" value="Peptidase_M23"/>
    <property type="match status" value="1"/>
</dbReference>